<reference evidence="1 2" key="1">
    <citation type="submission" date="2020-08" db="EMBL/GenBank/DDBJ databases">
        <title>Sequencing the genomes of 1000 actinobacteria strains.</title>
        <authorList>
            <person name="Klenk H.-P."/>
        </authorList>
    </citation>
    <scope>NUCLEOTIDE SEQUENCE [LARGE SCALE GENOMIC DNA]</scope>
    <source>
        <strain evidence="1 2">DSM 43023</strain>
    </source>
</reference>
<gene>
    <name evidence="1" type="ORF">FHR32_002277</name>
</gene>
<dbReference type="InterPro" id="IPR011990">
    <property type="entry name" value="TPR-like_helical_dom_sf"/>
</dbReference>
<name>A0A7W7RU55_9ACTN</name>
<evidence type="ECO:0000313" key="2">
    <source>
        <dbReference type="Proteomes" id="UP000534286"/>
    </source>
</evidence>
<sequence>MSADDMLARADRLAALNMYEEAGEVYKQAVRARLPGAAVKYGEMLFLTGDYPAAERVLRAAVADGEKAAIGWLSDTLVADQRPGEAAHLMEWAAAQGVPVAALRAATIWADAVGDREKAEEWYKKAIERGEPGAVNDYGSFLSEDDSRLEEAERVLRQAAEQGDALAFSNLGGAAIENDDEGALYYYAVFLSEEGRVDEAMNYYLRAIDAGSDGAYEDVALIYQEHGEAEAAEEYFKASITAGWLSAVFSYADLLRGEGRASEIEALIPRAESLGAAPEQVEALREHLKEEG</sequence>
<organism evidence="1 2">
    <name type="scientific">Streptosporangium album</name>
    <dbReference type="NCBI Taxonomy" id="47479"/>
    <lineage>
        <taxon>Bacteria</taxon>
        <taxon>Bacillati</taxon>
        <taxon>Actinomycetota</taxon>
        <taxon>Actinomycetes</taxon>
        <taxon>Streptosporangiales</taxon>
        <taxon>Streptosporangiaceae</taxon>
        <taxon>Streptosporangium</taxon>
    </lineage>
</organism>
<protein>
    <submittedName>
        <fullName evidence="1">Tfp pilus assembly protein PilF</fullName>
    </submittedName>
</protein>
<dbReference type="RefSeq" id="WP_184754250.1">
    <property type="nucleotide sequence ID" value="NZ_BAABEK010000014.1"/>
</dbReference>
<dbReference type="AlphaFoldDB" id="A0A7W7RU55"/>
<accession>A0A7W7RU55</accession>
<keyword evidence="2" id="KW-1185">Reference proteome</keyword>
<dbReference type="Gene3D" id="1.25.40.10">
    <property type="entry name" value="Tetratricopeptide repeat domain"/>
    <property type="match status" value="3"/>
</dbReference>
<proteinExistence type="predicted"/>
<dbReference type="PANTHER" id="PTHR11102:SF160">
    <property type="entry name" value="ERAD-ASSOCIATED E3 UBIQUITIN-PROTEIN LIGASE COMPONENT HRD3"/>
    <property type="match status" value="1"/>
</dbReference>
<comment type="caution">
    <text evidence="1">The sequence shown here is derived from an EMBL/GenBank/DDBJ whole genome shotgun (WGS) entry which is preliminary data.</text>
</comment>
<dbReference type="SUPFAM" id="SSF81901">
    <property type="entry name" value="HCP-like"/>
    <property type="match status" value="1"/>
</dbReference>
<dbReference type="PANTHER" id="PTHR11102">
    <property type="entry name" value="SEL-1-LIKE PROTEIN"/>
    <property type="match status" value="1"/>
</dbReference>
<dbReference type="InterPro" id="IPR050767">
    <property type="entry name" value="Sel1_AlgK"/>
</dbReference>
<dbReference type="EMBL" id="JACHJU010000001">
    <property type="protein sequence ID" value="MBB4937972.1"/>
    <property type="molecule type" value="Genomic_DNA"/>
</dbReference>
<evidence type="ECO:0000313" key="1">
    <source>
        <dbReference type="EMBL" id="MBB4937972.1"/>
    </source>
</evidence>
<dbReference type="Proteomes" id="UP000534286">
    <property type="component" value="Unassembled WGS sequence"/>
</dbReference>